<gene>
    <name evidence="1" type="ORF">IAB37_08335</name>
</gene>
<name>A0A9D1DZC7_9FIRM</name>
<proteinExistence type="predicted"/>
<accession>A0A9D1DZC7</accession>
<sequence>MKGVREPRYFRRLFLALAALCAATALMAVVGIFGGEESRELSAGALESFRAGLSDVFSPVRLAFAPGEDPYGGALEASAADRVTLGSAGLDQIPAEERTVTALYYGGPGNGRRAVYEEEISPSGARLTRRTGPFGWEITELPPDENRRVWLDNLSIQSGNILYVYAMAVYYDGGNPEVESLLERLFGEPVADGREVDPPAPDGSFASRWDWFVQWGHAEDYIGCAVLLLAAAVFLILAFRPDKMDPAAASDWFLRRMEKAGVPLAPCGAVTEGPFGRLPGEEAFHAWLPAYSAGDVRRGLREAERQAPYTFPENLLAASLFPSARAARKAAGTVAPSGDRLRAGGRAPLGYAIRRGVYRREAMVVYYAGKDDRVFAAVEKVCGRPFAGTGVKGRNGKEADR</sequence>
<reference evidence="1" key="1">
    <citation type="submission" date="2020-10" db="EMBL/GenBank/DDBJ databases">
        <authorList>
            <person name="Gilroy R."/>
        </authorList>
    </citation>
    <scope>NUCLEOTIDE SEQUENCE</scope>
    <source>
        <strain evidence="1">CHK189-12415</strain>
    </source>
</reference>
<dbReference type="AlphaFoldDB" id="A0A9D1DZC7"/>
<dbReference type="Proteomes" id="UP000824241">
    <property type="component" value="Unassembled WGS sequence"/>
</dbReference>
<evidence type="ECO:0000313" key="1">
    <source>
        <dbReference type="EMBL" id="HIR61564.1"/>
    </source>
</evidence>
<comment type="caution">
    <text evidence="1">The sequence shown here is derived from an EMBL/GenBank/DDBJ whole genome shotgun (WGS) entry which is preliminary data.</text>
</comment>
<protein>
    <submittedName>
        <fullName evidence="1">Uncharacterized protein</fullName>
    </submittedName>
</protein>
<reference evidence="1" key="2">
    <citation type="journal article" date="2021" name="PeerJ">
        <title>Extensive microbial diversity within the chicken gut microbiome revealed by metagenomics and culture.</title>
        <authorList>
            <person name="Gilroy R."/>
            <person name="Ravi A."/>
            <person name="Getino M."/>
            <person name="Pursley I."/>
            <person name="Horton D.L."/>
            <person name="Alikhan N.F."/>
            <person name="Baker D."/>
            <person name="Gharbi K."/>
            <person name="Hall N."/>
            <person name="Watson M."/>
            <person name="Adriaenssens E.M."/>
            <person name="Foster-Nyarko E."/>
            <person name="Jarju S."/>
            <person name="Secka A."/>
            <person name="Antonio M."/>
            <person name="Oren A."/>
            <person name="Chaudhuri R.R."/>
            <person name="La Ragione R."/>
            <person name="Hildebrand F."/>
            <person name="Pallen M.J."/>
        </authorList>
    </citation>
    <scope>NUCLEOTIDE SEQUENCE</scope>
    <source>
        <strain evidence="1">CHK189-12415</strain>
    </source>
</reference>
<organism evidence="1 2">
    <name type="scientific">Candidatus Faecivivens stercoravium</name>
    <dbReference type="NCBI Taxonomy" id="2840803"/>
    <lineage>
        <taxon>Bacteria</taxon>
        <taxon>Bacillati</taxon>
        <taxon>Bacillota</taxon>
        <taxon>Clostridia</taxon>
        <taxon>Eubacteriales</taxon>
        <taxon>Oscillospiraceae</taxon>
        <taxon>Oscillospiraceae incertae sedis</taxon>
        <taxon>Candidatus Faecivivens</taxon>
    </lineage>
</organism>
<dbReference type="EMBL" id="DVHA01000272">
    <property type="protein sequence ID" value="HIR61564.1"/>
    <property type="molecule type" value="Genomic_DNA"/>
</dbReference>
<evidence type="ECO:0000313" key="2">
    <source>
        <dbReference type="Proteomes" id="UP000824241"/>
    </source>
</evidence>